<dbReference type="EMBL" id="JBGNYA010000001">
    <property type="protein sequence ID" value="MFA1609812.1"/>
    <property type="molecule type" value="Genomic_DNA"/>
</dbReference>
<protein>
    <recommendedName>
        <fullName evidence="4">RING-type E3 ubiquitin transferase</fullName>
    </recommendedName>
</protein>
<name>A0ABD5M7D2_9EURY</name>
<evidence type="ECO:0000256" key="1">
    <source>
        <dbReference type="SAM" id="MobiDB-lite"/>
    </source>
</evidence>
<feature type="region of interest" description="Disordered" evidence="1">
    <location>
        <begin position="1"/>
        <end position="25"/>
    </location>
</feature>
<proteinExistence type="predicted"/>
<organism evidence="2 3">
    <name type="scientific">Halobellus rubicundus</name>
    <dbReference type="NCBI Taxonomy" id="2996466"/>
    <lineage>
        <taxon>Archaea</taxon>
        <taxon>Methanobacteriati</taxon>
        <taxon>Methanobacteriota</taxon>
        <taxon>Stenosarchaea group</taxon>
        <taxon>Halobacteria</taxon>
        <taxon>Halobacteriales</taxon>
        <taxon>Haloferacaceae</taxon>
        <taxon>Halobellus</taxon>
    </lineage>
</organism>
<dbReference type="RefSeq" id="WP_372386864.1">
    <property type="nucleotide sequence ID" value="NZ_JBGNYA010000001.1"/>
</dbReference>
<reference evidence="2 3" key="1">
    <citation type="submission" date="2024-08" db="EMBL/GenBank/DDBJ databases">
        <title>Halobellus sp. MBLA0158 whole genome sequence.</title>
        <authorList>
            <person name="Hwang C.Y."/>
            <person name="Cho E.-S."/>
            <person name="Seo M.-J."/>
        </authorList>
    </citation>
    <scope>NUCLEOTIDE SEQUENCE [LARGE SCALE GENOMIC DNA]</scope>
    <source>
        <strain evidence="2 3">MBLA0158</strain>
    </source>
</reference>
<comment type="caution">
    <text evidence="2">The sequence shown here is derived from an EMBL/GenBank/DDBJ whole genome shotgun (WGS) entry which is preliminary data.</text>
</comment>
<dbReference type="AlphaFoldDB" id="A0ABD5M7D2"/>
<dbReference type="Proteomes" id="UP001570511">
    <property type="component" value="Unassembled WGS sequence"/>
</dbReference>
<evidence type="ECO:0000313" key="2">
    <source>
        <dbReference type="EMBL" id="MFA1609812.1"/>
    </source>
</evidence>
<keyword evidence="3" id="KW-1185">Reference proteome</keyword>
<sequence>MGLIGTLKDAFEASTESPNRGESASEVRGSYWCHDCAERIPAKEVAGDAPPTCPDCGDEMELERSPGSTGCAC</sequence>
<evidence type="ECO:0008006" key="4">
    <source>
        <dbReference type="Google" id="ProtNLM"/>
    </source>
</evidence>
<accession>A0ABD5M7D2</accession>
<gene>
    <name evidence="2" type="ORF">OS889_02155</name>
</gene>
<evidence type="ECO:0000313" key="3">
    <source>
        <dbReference type="Proteomes" id="UP001570511"/>
    </source>
</evidence>